<dbReference type="Pfam" id="PF01521">
    <property type="entry name" value="Fe-S_biosyn"/>
    <property type="match status" value="1"/>
</dbReference>
<accession>A0A942UBT4</accession>
<comment type="caution">
    <text evidence="2">The sequence shown here is derived from an EMBL/GenBank/DDBJ whole genome shotgun (WGS) entry which is preliminary data.</text>
</comment>
<dbReference type="AlphaFoldDB" id="A0A942UBT4"/>
<protein>
    <submittedName>
        <fullName evidence="2">Iron-sulfur cluster biosynthesis family protein</fullName>
    </submittedName>
</protein>
<gene>
    <name evidence="2" type="ORF">KHA99_27495</name>
</gene>
<reference evidence="2" key="1">
    <citation type="submission" date="2021-05" db="EMBL/GenBank/DDBJ databases">
        <title>Novel Bacillus species.</title>
        <authorList>
            <person name="Liu G."/>
        </authorList>
    </citation>
    <scope>NUCLEOTIDE SEQUENCE</scope>
    <source>
        <strain evidence="2">FJAT-49825</strain>
    </source>
</reference>
<proteinExistence type="predicted"/>
<evidence type="ECO:0000313" key="3">
    <source>
        <dbReference type="Proteomes" id="UP000679749"/>
    </source>
</evidence>
<keyword evidence="3" id="KW-1185">Reference proteome</keyword>
<dbReference type="Proteomes" id="UP000679749">
    <property type="component" value="Unassembled WGS sequence"/>
</dbReference>
<evidence type="ECO:0000259" key="1">
    <source>
        <dbReference type="Pfam" id="PF01521"/>
    </source>
</evidence>
<dbReference type="InterPro" id="IPR035903">
    <property type="entry name" value="HesB-like_dom_sf"/>
</dbReference>
<dbReference type="Gene3D" id="2.60.300.12">
    <property type="entry name" value="HesB-like domain"/>
    <property type="match status" value="1"/>
</dbReference>
<dbReference type="SUPFAM" id="SSF89360">
    <property type="entry name" value="HesB-like domain"/>
    <property type="match status" value="1"/>
</dbReference>
<dbReference type="InterPro" id="IPR000361">
    <property type="entry name" value="ATAP_core_dom"/>
</dbReference>
<evidence type="ECO:0000313" key="2">
    <source>
        <dbReference type="EMBL" id="MBS4216173.1"/>
    </source>
</evidence>
<name>A0A942UBT4_9BACI</name>
<organism evidence="2 3">
    <name type="scientific">Neobacillus rhizophilus</name>
    <dbReference type="NCBI Taxonomy" id="2833579"/>
    <lineage>
        <taxon>Bacteria</taxon>
        <taxon>Bacillati</taxon>
        <taxon>Bacillota</taxon>
        <taxon>Bacilli</taxon>
        <taxon>Bacillales</taxon>
        <taxon>Bacillaceae</taxon>
        <taxon>Neobacillus</taxon>
    </lineage>
</organism>
<feature type="domain" description="Core" evidence="1">
    <location>
        <begin position="1"/>
        <end position="84"/>
    </location>
</feature>
<dbReference type="RefSeq" id="WP_213120704.1">
    <property type="nucleotide sequence ID" value="NZ_JAGYPF010000006.1"/>
</dbReference>
<dbReference type="EMBL" id="JAGYPF010000006">
    <property type="protein sequence ID" value="MBS4216173.1"/>
    <property type="molecule type" value="Genomic_DNA"/>
</dbReference>
<sequence length="100" mass="11364">MVISLTEAAVNKLKKMKTNEDQLPRIDADIAGGCGISVKFNLIFDGMRRNDTVIEYEGIQIRIDHFTKRYLDEITQIDYTEEYGFQVGESFSSSACAIEF</sequence>